<feature type="region of interest" description="Disordered" evidence="1">
    <location>
        <begin position="1"/>
        <end position="26"/>
    </location>
</feature>
<dbReference type="Proteomes" id="UP001501637">
    <property type="component" value="Unassembled WGS sequence"/>
</dbReference>
<keyword evidence="3" id="KW-1185">Reference proteome</keyword>
<name>A0ABP6MUY6_9ACTN</name>
<organism evidence="2 3">
    <name type="scientific">Streptomyces rectiviolaceus</name>
    <dbReference type="NCBI Taxonomy" id="332591"/>
    <lineage>
        <taxon>Bacteria</taxon>
        <taxon>Bacillati</taxon>
        <taxon>Actinomycetota</taxon>
        <taxon>Actinomycetes</taxon>
        <taxon>Kitasatosporales</taxon>
        <taxon>Streptomycetaceae</taxon>
        <taxon>Streptomyces</taxon>
    </lineage>
</organism>
<evidence type="ECO:0000256" key="1">
    <source>
        <dbReference type="SAM" id="MobiDB-lite"/>
    </source>
</evidence>
<protein>
    <submittedName>
        <fullName evidence="2">Uncharacterized protein</fullName>
    </submittedName>
</protein>
<gene>
    <name evidence="2" type="ORF">GCM10010449_52760</name>
</gene>
<evidence type="ECO:0000313" key="3">
    <source>
        <dbReference type="Proteomes" id="UP001501637"/>
    </source>
</evidence>
<proteinExistence type="predicted"/>
<accession>A0ABP6MUY6</accession>
<reference evidence="3" key="1">
    <citation type="journal article" date="2019" name="Int. J. Syst. Evol. Microbiol.">
        <title>The Global Catalogue of Microorganisms (GCM) 10K type strain sequencing project: providing services to taxonomists for standard genome sequencing and annotation.</title>
        <authorList>
            <consortium name="The Broad Institute Genomics Platform"/>
            <consortium name="The Broad Institute Genome Sequencing Center for Infectious Disease"/>
            <person name="Wu L."/>
            <person name="Ma J."/>
        </authorList>
    </citation>
    <scope>NUCLEOTIDE SEQUENCE [LARGE SCALE GENOMIC DNA]</scope>
    <source>
        <strain evidence="3">JCM 9092</strain>
    </source>
</reference>
<evidence type="ECO:0000313" key="2">
    <source>
        <dbReference type="EMBL" id="GAA3124578.1"/>
    </source>
</evidence>
<comment type="caution">
    <text evidence="2">The sequence shown here is derived from an EMBL/GenBank/DDBJ whole genome shotgun (WGS) entry which is preliminary data.</text>
</comment>
<dbReference type="EMBL" id="BAAAUG010000099">
    <property type="protein sequence ID" value="GAA3124578.1"/>
    <property type="molecule type" value="Genomic_DNA"/>
</dbReference>
<sequence length="96" mass="9637">MEELLGGDGPAPAAHGVGDGRDQEVEGLGRGADVVEISHGCTHGRTLTGRSGKGFGCLTVRAPPGSARPCRTQYDEACAGGTDTDMVISTGSAPLL</sequence>